<dbReference type="GO" id="GO:0005829">
    <property type="term" value="C:cytosol"/>
    <property type="evidence" value="ECO:0007669"/>
    <property type="project" value="TreeGrafter"/>
</dbReference>
<dbReference type="EMBL" id="QZJZ01000097">
    <property type="protein sequence ID" value="RJP56309.1"/>
    <property type="molecule type" value="Genomic_DNA"/>
</dbReference>
<evidence type="ECO:0000256" key="2">
    <source>
        <dbReference type="ARBA" id="ARBA00005752"/>
    </source>
</evidence>
<feature type="binding site" evidence="9">
    <location>
        <begin position="365"/>
        <end position="366"/>
    </location>
    <ligand>
        <name>ATP</name>
        <dbReference type="ChEBI" id="CHEBI:30616"/>
    </ligand>
</feature>
<evidence type="ECO:0000256" key="6">
    <source>
        <dbReference type="ARBA" id="ARBA00022962"/>
    </source>
</evidence>
<dbReference type="CDD" id="cd01991">
    <property type="entry name" value="Asn_synthase_B_C"/>
    <property type="match status" value="1"/>
</dbReference>
<dbReference type="GO" id="GO:0005524">
    <property type="term" value="F:ATP binding"/>
    <property type="evidence" value="ECO:0007669"/>
    <property type="project" value="UniProtKB-KW"/>
</dbReference>
<comment type="catalytic activity">
    <reaction evidence="7">
        <text>L-aspartate + L-glutamine + ATP + H2O = L-asparagine + L-glutamate + AMP + diphosphate + H(+)</text>
        <dbReference type="Rhea" id="RHEA:12228"/>
        <dbReference type="ChEBI" id="CHEBI:15377"/>
        <dbReference type="ChEBI" id="CHEBI:15378"/>
        <dbReference type="ChEBI" id="CHEBI:29985"/>
        <dbReference type="ChEBI" id="CHEBI:29991"/>
        <dbReference type="ChEBI" id="CHEBI:30616"/>
        <dbReference type="ChEBI" id="CHEBI:33019"/>
        <dbReference type="ChEBI" id="CHEBI:58048"/>
        <dbReference type="ChEBI" id="CHEBI:58359"/>
        <dbReference type="ChEBI" id="CHEBI:456215"/>
        <dbReference type="EC" id="6.3.5.4"/>
    </reaction>
</comment>
<dbReference type="InterPro" id="IPR006426">
    <property type="entry name" value="Asn_synth_AEB"/>
</dbReference>
<sequence length="614" mass="71193">MCGITGFTVNKQSQYPDQSMKILDPMRKAIQHRGPDDMKDYIDQDIAIGFCRLSIIDLSTGAQPLYNEDHSIVVVCNGEIYNYKELRRKLEEKGHRFVTESDCEVIVHLYEDEGVECVHHLDGMFGICIWDIKKKRLVLFRDRRGIKPLYYYWKSGLLVFSSELKGILLHPAVSRTVDRESLGFYITLNYVPYPNTIIENVFKLPPGHCLIFENGSMDVHAYNSDMYRLPGSRNMDEKQWVFTLREFFWQAVQKRLMADVPLGVLLSGGIDSSGIVAALSRLGASNIPTFSVIFSKMPGYSEEQYSSMIAKYFNTNHTVLNIDADCLDYLEEVVYQMDEPIADKALIPTYLIFKEASKYVKVVLSGEGADEIFLGYYKYNNANRLPSFALPCMNMLRPLMCTSRRAEKLLNYFSLPVSMEKAVLWDMVFMEQEKRALLKQDFFSTQSVESVCHGKYASAKNLISMMQWWDLFYYLPENLLMKVDKLSMVHGVEARVPYLDISFSREVLRVPASLKLKGGTTKYILRKMFQELLPEEIVRRRKHGFTLPVKEWIKNDRNGIIARSLDRQRLDKSIFNRSRVEQLYSAHKSGKEDHTRQLWNIITWQLWADHYGIS</sequence>
<dbReference type="InterPro" id="IPR001962">
    <property type="entry name" value="Asn_synthase"/>
</dbReference>
<evidence type="ECO:0000256" key="1">
    <source>
        <dbReference type="ARBA" id="ARBA00005187"/>
    </source>
</evidence>
<evidence type="ECO:0000313" key="13">
    <source>
        <dbReference type="Proteomes" id="UP000266426"/>
    </source>
</evidence>
<keyword evidence="8" id="KW-0028">Amino-acid biosynthesis</keyword>
<dbReference type="InterPro" id="IPR014729">
    <property type="entry name" value="Rossmann-like_a/b/a_fold"/>
</dbReference>
<feature type="binding site" evidence="9">
    <location>
        <position position="292"/>
    </location>
    <ligand>
        <name>ATP</name>
        <dbReference type="ChEBI" id="CHEBI:30616"/>
    </ligand>
</feature>
<keyword evidence="6 8" id="KW-0315">Glutamine amidotransferase</keyword>
<dbReference type="PANTHER" id="PTHR43284">
    <property type="entry name" value="ASPARAGINE SYNTHETASE (GLUTAMINE-HYDROLYZING)"/>
    <property type="match status" value="1"/>
</dbReference>
<evidence type="ECO:0000256" key="4">
    <source>
        <dbReference type="ARBA" id="ARBA00022741"/>
    </source>
</evidence>
<dbReference type="Pfam" id="PF00733">
    <property type="entry name" value="Asn_synthase"/>
    <property type="match status" value="1"/>
</dbReference>
<feature type="binding site" evidence="9">
    <location>
        <position position="265"/>
    </location>
    <ligand>
        <name>ATP</name>
        <dbReference type="ChEBI" id="CHEBI:30616"/>
    </ligand>
</feature>
<dbReference type="Pfam" id="PF13537">
    <property type="entry name" value="GATase_7"/>
    <property type="match status" value="1"/>
</dbReference>
<dbReference type="InterPro" id="IPR051786">
    <property type="entry name" value="ASN_synthetase/amidase"/>
</dbReference>
<dbReference type="Proteomes" id="UP000266426">
    <property type="component" value="Unassembled WGS sequence"/>
</dbReference>
<dbReference type="PROSITE" id="PS51278">
    <property type="entry name" value="GATASE_TYPE_2"/>
    <property type="match status" value="1"/>
</dbReference>
<dbReference type="Gene3D" id="3.40.50.620">
    <property type="entry name" value="HUPs"/>
    <property type="match status" value="1"/>
</dbReference>
<feature type="binding site" evidence="9">
    <location>
        <position position="102"/>
    </location>
    <ligand>
        <name>L-glutamine</name>
        <dbReference type="ChEBI" id="CHEBI:58359"/>
    </ligand>
</feature>
<dbReference type="CDD" id="cd00712">
    <property type="entry name" value="AsnB"/>
    <property type="match status" value="1"/>
</dbReference>
<proteinExistence type="inferred from homology"/>
<dbReference type="SUPFAM" id="SSF52402">
    <property type="entry name" value="Adenine nucleotide alpha hydrolases-like"/>
    <property type="match status" value="1"/>
</dbReference>
<dbReference type="NCBIfam" id="TIGR01536">
    <property type="entry name" value="asn_synth_AEB"/>
    <property type="match status" value="1"/>
</dbReference>
<comment type="similarity">
    <text evidence="2">Belongs to the asparagine synthetase family.</text>
</comment>
<keyword evidence="12" id="KW-0436">Ligase</keyword>
<dbReference type="Gene3D" id="3.60.20.10">
    <property type="entry name" value="Glutamine Phosphoribosylpyrophosphate, subunit 1, domain 1"/>
    <property type="match status" value="1"/>
</dbReference>
<gene>
    <name evidence="12" type="primary">asnB</name>
    <name evidence="12" type="ORF">C4541_12635</name>
</gene>
<dbReference type="AlphaFoldDB" id="A0A3A4QUG1"/>
<evidence type="ECO:0000256" key="8">
    <source>
        <dbReference type="PIRSR" id="PIRSR001589-1"/>
    </source>
</evidence>
<dbReference type="GO" id="GO:0006529">
    <property type="term" value="P:asparagine biosynthetic process"/>
    <property type="evidence" value="ECO:0007669"/>
    <property type="project" value="UniProtKB-KW"/>
</dbReference>
<name>A0A3A4QUG1_9BACT</name>
<evidence type="ECO:0000256" key="10">
    <source>
        <dbReference type="PIRSR" id="PIRSR001589-3"/>
    </source>
</evidence>
<dbReference type="PIRSF" id="PIRSF001589">
    <property type="entry name" value="Asn_synthetase_glu-h"/>
    <property type="match status" value="1"/>
</dbReference>
<accession>A0A3A4QUG1</accession>
<comment type="caution">
    <text evidence="12">The sequence shown here is derived from an EMBL/GenBank/DDBJ whole genome shotgun (WGS) entry which is preliminary data.</text>
</comment>
<dbReference type="PANTHER" id="PTHR43284:SF1">
    <property type="entry name" value="ASPARAGINE SYNTHETASE"/>
    <property type="match status" value="1"/>
</dbReference>
<evidence type="ECO:0000256" key="3">
    <source>
        <dbReference type="ARBA" id="ARBA00012737"/>
    </source>
</evidence>
<feature type="site" description="Important for beta-aspartyl-AMP intermediate formation" evidence="10">
    <location>
        <position position="367"/>
    </location>
</feature>
<protein>
    <recommendedName>
        <fullName evidence="3">asparagine synthase (glutamine-hydrolyzing)</fullName>
        <ecNumber evidence="3">6.3.5.4</ecNumber>
    </recommendedName>
</protein>
<keyword evidence="5 9" id="KW-0067">ATP-binding</keyword>
<organism evidence="12 13">
    <name type="scientific">Candidatus Auribacter fodinae</name>
    <dbReference type="NCBI Taxonomy" id="2093366"/>
    <lineage>
        <taxon>Bacteria</taxon>
        <taxon>Pseudomonadati</taxon>
        <taxon>Candidatus Auribacterota</taxon>
        <taxon>Candidatus Auribacteria</taxon>
        <taxon>Candidatus Auribacterales</taxon>
        <taxon>Candidatus Auribacteraceae</taxon>
        <taxon>Candidatus Auribacter</taxon>
    </lineage>
</organism>
<evidence type="ECO:0000259" key="11">
    <source>
        <dbReference type="PROSITE" id="PS51278"/>
    </source>
</evidence>
<feature type="domain" description="Glutamine amidotransferase type-2" evidence="11">
    <location>
        <begin position="2"/>
        <end position="215"/>
    </location>
</feature>
<feature type="active site" description="For GATase activity" evidence="8">
    <location>
        <position position="2"/>
    </location>
</feature>
<evidence type="ECO:0000313" key="12">
    <source>
        <dbReference type="EMBL" id="RJP56309.1"/>
    </source>
</evidence>
<reference evidence="12 13" key="1">
    <citation type="journal article" date="2017" name="ISME J.">
        <title>Energy and carbon metabolisms in a deep terrestrial subsurface fluid microbial community.</title>
        <authorList>
            <person name="Momper L."/>
            <person name="Jungbluth S.P."/>
            <person name="Lee M.D."/>
            <person name="Amend J.P."/>
        </authorList>
    </citation>
    <scope>NUCLEOTIDE SEQUENCE [LARGE SCALE GENOMIC DNA]</scope>
    <source>
        <strain evidence="12">SURF_26</strain>
    </source>
</reference>
<dbReference type="GO" id="GO:0004066">
    <property type="term" value="F:asparagine synthase (glutamine-hydrolyzing) activity"/>
    <property type="evidence" value="ECO:0007669"/>
    <property type="project" value="UniProtKB-EC"/>
</dbReference>
<dbReference type="InterPro" id="IPR033738">
    <property type="entry name" value="AsnB_N"/>
</dbReference>
<dbReference type="InterPro" id="IPR029055">
    <property type="entry name" value="Ntn_hydrolases_N"/>
</dbReference>
<evidence type="ECO:0000256" key="7">
    <source>
        <dbReference type="ARBA" id="ARBA00048741"/>
    </source>
</evidence>
<evidence type="ECO:0000256" key="5">
    <source>
        <dbReference type="ARBA" id="ARBA00022840"/>
    </source>
</evidence>
<comment type="pathway">
    <text evidence="1">Amino-acid biosynthesis; L-asparagine biosynthesis; L-asparagine from L-aspartate (L-Gln route): step 1/1.</text>
</comment>
<keyword evidence="4 9" id="KW-0547">Nucleotide-binding</keyword>
<dbReference type="InterPro" id="IPR017932">
    <property type="entry name" value="GATase_2_dom"/>
</dbReference>
<keyword evidence="8" id="KW-0061">Asparagine biosynthesis</keyword>
<dbReference type="SUPFAM" id="SSF56235">
    <property type="entry name" value="N-terminal nucleophile aminohydrolases (Ntn hydrolases)"/>
    <property type="match status" value="1"/>
</dbReference>
<evidence type="ECO:0000256" key="9">
    <source>
        <dbReference type="PIRSR" id="PIRSR001589-2"/>
    </source>
</evidence>
<dbReference type="EC" id="6.3.5.4" evidence="3"/>